<accession>A0A6P1TNB9</accession>
<dbReference type="PANTHER" id="PTHR38459">
    <property type="entry name" value="PROPHAGE BACTOPRENOL-LINKED GLUCOSE TRANSLOCASE HOMOLOG"/>
    <property type="match status" value="1"/>
</dbReference>
<feature type="transmembrane region" description="Helical" evidence="6">
    <location>
        <begin position="115"/>
        <end position="135"/>
    </location>
</feature>
<comment type="similarity">
    <text evidence="2">Belongs to the GtrA family.</text>
</comment>
<feature type="domain" description="GtrA/DPMS transmembrane" evidence="7">
    <location>
        <begin position="24"/>
        <end position="141"/>
    </location>
</feature>
<feature type="transmembrane region" description="Helical" evidence="6">
    <location>
        <begin position="48"/>
        <end position="68"/>
    </location>
</feature>
<proteinExistence type="inferred from homology"/>
<dbReference type="KEGG" id="anr:Ana3638_15175"/>
<organism evidence="8 9">
    <name type="scientific">Anaerocolumna sedimenticola</name>
    <dbReference type="NCBI Taxonomy" id="2696063"/>
    <lineage>
        <taxon>Bacteria</taxon>
        <taxon>Bacillati</taxon>
        <taxon>Bacillota</taxon>
        <taxon>Clostridia</taxon>
        <taxon>Lachnospirales</taxon>
        <taxon>Lachnospiraceae</taxon>
        <taxon>Anaerocolumna</taxon>
    </lineage>
</organism>
<evidence type="ECO:0000256" key="1">
    <source>
        <dbReference type="ARBA" id="ARBA00004141"/>
    </source>
</evidence>
<evidence type="ECO:0000259" key="7">
    <source>
        <dbReference type="Pfam" id="PF04138"/>
    </source>
</evidence>
<evidence type="ECO:0000313" key="8">
    <source>
        <dbReference type="EMBL" id="QHQ61963.1"/>
    </source>
</evidence>
<dbReference type="GO" id="GO:0000271">
    <property type="term" value="P:polysaccharide biosynthetic process"/>
    <property type="evidence" value="ECO:0007669"/>
    <property type="project" value="InterPro"/>
</dbReference>
<keyword evidence="9" id="KW-1185">Reference proteome</keyword>
<dbReference type="Proteomes" id="UP000464314">
    <property type="component" value="Chromosome"/>
</dbReference>
<name>A0A6P1TNB9_9FIRM</name>
<evidence type="ECO:0000256" key="2">
    <source>
        <dbReference type="ARBA" id="ARBA00009399"/>
    </source>
</evidence>
<feature type="transmembrane region" description="Helical" evidence="6">
    <location>
        <begin position="21"/>
        <end position="42"/>
    </location>
</feature>
<protein>
    <submittedName>
        <fullName evidence="8">GtrA family protein</fullName>
    </submittedName>
</protein>
<dbReference type="PANTHER" id="PTHR38459:SF5">
    <property type="entry name" value="CELL WALL TEICHOIC ACID GLYCOSYLATION PROTEIN GTCA"/>
    <property type="match status" value="1"/>
</dbReference>
<dbReference type="GO" id="GO:0005886">
    <property type="term" value="C:plasma membrane"/>
    <property type="evidence" value="ECO:0007669"/>
    <property type="project" value="TreeGrafter"/>
</dbReference>
<sequence length="148" mass="17033">MFQRLPGIYKSIWKRAVNRETITYGIAGALTTLVNYAAYYIFCNRIGIENLIANIIAWIIAVIFAYIINDIWVFKAQMSGIQSEFIKVIKFFGARLFSLIVEEAGLFLFVDILSWNNLVVKAALAVIVIILNYFFSKLYIFNKRSIEI</sequence>
<dbReference type="InterPro" id="IPR051401">
    <property type="entry name" value="GtrA_CellWall_Glycosyl"/>
</dbReference>
<dbReference type="Pfam" id="PF04138">
    <property type="entry name" value="GtrA_DPMS_TM"/>
    <property type="match status" value="1"/>
</dbReference>
<evidence type="ECO:0000313" key="9">
    <source>
        <dbReference type="Proteomes" id="UP000464314"/>
    </source>
</evidence>
<feature type="transmembrane region" description="Helical" evidence="6">
    <location>
        <begin position="88"/>
        <end position="109"/>
    </location>
</feature>
<keyword evidence="4 6" id="KW-1133">Transmembrane helix</keyword>
<gene>
    <name evidence="8" type="ORF">Ana3638_15175</name>
</gene>
<reference evidence="8 9" key="1">
    <citation type="submission" date="2020-01" db="EMBL/GenBank/DDBJ databases">
        <title>Genome analysis of Anaerocolumna sp. CBA3638.</title>
        <authorList>
            <person name="Kim J."/>
            <person name="Roh S.W."/>
        </authorList>
    </citation>
    <scope>NUCLEOTIDE SEQUENCE [LARGE SCALE GENOMIC DNA]</scope>
    <source>
        <strain evidence="8 9">CBA3638</strain>
    </source>
</reference>
<evidence type="ECO:0000256" key="4">
    <source>
        <dbReference type="ARBA" id="ARBA00022989"/>
    </source>
</evidence>
<dbReference type="InterPro" id="IPR007267">
    <property type="entry name" value="GtrA_DPMS_TM"/>
</dbReference>
<evidence type="ECO:0000256" key="6">
    <source>
        <dbReference type="SAM" id="Phobius"/>
    </source>
</evidence>
<evidence type="ECO:0000256" key="3">
    <source>
        <dbReference type="ARBA" id="ARBA00022692"/>
    </source>
</evidence>
<comment type="subcellular location">
    <subcellularLocation>
        <location evidence="1">Membrane</location>
        <topology evidence="1">Multi-pass membrane protein</topology>
    </subcellularLocation>
</comment>
<dbReference type="EMBL" id="CP048000">
    <property type="protein sequence ID" value="QHQ61963.1"/>
    <property type="molecule type" value="Genomic_DNA"/>
</dbReference>
<keyword evidence="5 6" id="KW-0472">Membrane</keyword>
<keyword evidence="3 6" id="KW-0812">Transmembrane</keyword>
<dbReference type="AlphaFoldDB" id="A0A6P1TNB9"/>
<evidence type="ECO:0000256" key="5">
    <source>
        <dbReference type="ARBA" id="ARBA00023136"/>
    </source>
</evidence>
<dbReference type="RefSeq" id="WP_161838788.1">
    <property type="nucleotide sequence ID" value="NZ_CP048000.1"/>
</dbReference>